<dbReference type="EMBL" id="BAGZ01000001">
    <property type="protein sequence ID" value="GAB76488.1"/>
    <property type="molecule type" value="Genomic_DNA"/>
</dbReference>
<evidence type="ECO:0000313" key="3">
    <source>
        <dbReference type="EMBL" id="GAB76488.1"/>
    </source>
</evidence>
<dbReference type="PANTHER" id="PTHR42759">
    <property type="entry name" value="MOXR FAMILY PROTEIN"/>
    <property type="match status" value="1"/>
</dbReference>
<reference evidence="3 4" key="1">
    <citation type="submission" date="2012-08" db="EMBL/GenBank/DDBJ databases">
        <title>Whole genome shotgun sequence of Austwickia chelonae NBRC 105200.</title>
        <authorList>
            <person name="Yoshida I."/>
            <person name="Hosoyama A."/>
            <person name="Tsuchikane K."/>
            <person name="Katsumata H."/>
            <person name="Ando Y."/>
            <person name="Ohji S."/>
            <person name="Hamada M."/>
            <person name="Tamura T."/>
            <person name="Yamazoe A."/>
            <person name="Yamazaki S."/>
            <person name="Fujita N."/>
        </authorList>
    </citation>
    <scope>NUCLEOTIDE SEQUENCE [LARGE SCALE GENOMIC DNA]</scope>
    <source>
        <strain evidence="3 4">NBRC 105200</strain>
    </source>
</reference>
<gene>
    <name evidence="3" type="ORF">AUCHE_01_00500</name>
</gene>
<dbReference type="InterPro" id="IPR041628">
    <property type="entry name" value="ChlI/MoxR_AAA_lid"/>
</dbReference>
<organism evidence="3 4">
    <name type="scientific">Austwickia chelonae NBRC 105200</name>
    <dbReference type="NCBI Taxonomy" id="1184607"/>
    <lineage>
        <taxon>Bacteria</taxon>
        <taxon>Bacillati</taxon>
        <taxon>Actinomycetota</taxon>
        <taxon>Actinomycetes</taxon>
        <taxon>Micrococcales</taxon>
        <taxon>Dermatophilaceae</taxon>
        <taxon>Austwickia</taxon>
    </lineage>
</organism>
<evidence type="ECO:0000313" key="4">
    <source>
        <dbReference type="Proteomes" id="UP000008495"/>
    </source>
</evidence>
<evidence type="ECO:0000259" key="2">
    <source>
        <dbReference type="Pfam" id="PF17863"/>
    </source>
</evidence>
<dbReference type="InterPro" id="IPR050764">
    <property type="entry name" value="CbbQ/NirQ/NorQ/GpvN"/>
</dbReference>
<comment type="caution">
    <text evidence="3">The sequence shown here is derived from an EMBL/GenBank/DDBJ whole genome shotgun (WGS) entry which is preliminary data.</text>
</comment>
<dbReference type="SUPFAM" id="SSF52540">
    <property type="entry name" value="P-loop containing nucleoside triphosphate hydrolases"/>
    <property type="match status" value="1"/>
</dbReference>
<evidence type="ECO:0000259" key="1">
    <source>
        <dbReference type="Pfam" id="PF07726"/>
    </source>
</evidence>
<dbReference type="PIRSF" id="PIRSF002849">
    <property type="entry name" value="AAA_ATPase_chaperone_MoxR_prd"/>
    <property type="match status" value="1"/>
</dbReference>
<protein>
    <recommendedName>
        <fullName evidence="5">ATPase</fullName>
    </recommendedName>
</protein>
<name>K6V383_9MICO</name>
<proteinExistence type="predicted"/>
<feature type="domain" description="ChlI/MoxR AAA lid" evidence="2">
    <location>
        <begin position="255"/>
        <end position="319"/>
    </location>
</feature>
<dbReference type="InterPro" id="IPR011703">
    <property type="entry name" value="ATPase_AAA-3"/>
</dbReference>
<dbReference type="AlphaFoldDB" id="K6V383"/>
<evidence type="ECO:0008006" key="5">
    <source>
        <dbReference type="Google" id="ProtNLM"/>
    </source>
</evidence>
<dbReference type="PANTHER" id="PTHR42759:SF5">
    <property type="entry name" value="METHANOL DEHYDROGENASE REGULATOR"/>
    <property type="match status" value="1"/>
</dbReference>
<dbReference type="GO" id="GO:0005524">
    <property type="term" value="F:ATP binding"/>
    <property type="evidence" value="ECO:0007669"/>
    <property type="project" value="InterPro"/>
</dbReference>
<dbReference type="STRING" id="100225.SAMN05421595_1615"/>
<dbReference type="Gene3D" id="3.40.50.300">
    <property type="entry name" value="P-loop containing nucleotide triphosphate hydrolases"/>
    <property type="match status" value="1"/>
</dbReference>
<dbReference type="Pfam" id="PF07726">
    <property type="entry name" value="AAA_3"/>
    <property type="match status" value="1"/>
</dbReference>
<sequence>MPHQSPDHPSARPLGAPLPPLADEALVAVTARALHQAVTTVVTGKDHAVDIALTVLFAGGHLLIEDVPGMAKTTLATTLGAAMGASPSRIQFTPDLLPSDITGISVLASDERRFEFRPGPIFSHVVICDEINRASPKTQSAVLECMQEGQVSVDGHTYPLDLPFLVVATQNPVEMEGTYPLPEAQRDRFMARLSMGYPSKESERLMLEAHGGTSPMSTLRAVTDPPTIRRAIEATGRVHAGHEIQRYIVELVSVTRVDERLRLGASPRASLHLLRAARSRAAICGRHYVLPDDVQDMFLPVIAHRVLLSGQAQRQRIDARHVLMDLLERTPVDSA</sequence>
<dbReference type="Proteomes" id="UP000008495">
    <property type="component" value="Unassembled WGS sequence"/>
</dbReference>
<accession>K6V383</accession>
<dbReference type="Gene3D" id="1.10.8.80">
    <property type="entry name" value="Magnesium chelatase subunit I, C-Terminal domain"/>
    <property type="match status" value="1"/>
</dbReference>
<dbReference type="eggNOG" id="COG0714">
    <property type="taxonomic scope" value="Bacteria"/>
</dbReference>
<dbReference type="InterPro" id="IPR027417">
    <property type="entry name" value="P-loop_NTPase"/>
</dbReference>
<keyword evidence="4" id="KW-1185">Reference proteome</keyword>
<dbReference type="GO" id="GO:0016887">
    <property type="term" value="F:ATP hydrolysis activity"/>
    <property type="evidence" value="ECO:0007669"/>
    <property type="project" value="InterPro"/>
</dbReference>
<feature type="domain" description="ATPase AAA-3" evidence="1">
    <location>
        <begin position="61"/>
        <end position="190"/>
    </location>
</feature>
<dbReference type="Pfam" id="PF17863">
    <property type="entry name" value="AAA_lid_2"/>
    <property type="match status" value="1"/>
</dbReference>